<dbReference type="GO" id="GO:0047661">
    <property type="term" value="F:amino-acid racemase activity"/>
    <property type="evidence" value="ECO:0007669"/>
    <property type="project" value="InterPro"/>
</dbReference>
<proteinExistence type="inferred from homology"/>
<dbReference type="AlphaFoldDB" id="A1TMF7"/>
<dbReference type="HOGENOM" id="CLU_1040605_0_0_4"/>
<dbReference type="InterPro" id="IPR015942">
    <property type="entry name" value="Asp/Glu/hydantoin_racemase"/>
</dbReference>
<evidence type="ECO:0000313" key="3">
    <source>
        <dbReference type="EMBL" id="ABM32145.1"/>
    </source>
</evidence>
<dbReference type="Proteomes" id="UP000002596">
    <property type="component" value="Chromosome"/>
</dbReference>
<evidence type="ECO:0000313" key="4">
    <source>
        <dbReference type="Proteomes" id="UP000002596"/>
    </source>
</evidence>
<feature type="compositionally biased region" description="Basic residues" evidence="2">
    <location>
        <begin position="46"/>
        <end position="68"/>
    </location>
</feature>
<feature type="region of interest" description="Disordered" evidence="2">
    <location>
        <begin position="1"/>
        <end position="83"/>
    </location>
</feature>
<accession>A1TMF7</accession>
<reference evidence="3 4" key="1">
    <citation type="submission" date="2006-12" db="EMBL/GenBank/DDBJ databases">
        <title>Complete sequence of Acidovorax avenae subsp. citrulli AAC00-1.</title>
        <authorList>
            <consortium name="US DOE Joint Genome Institute"/>
            <person name="Copeland A."/>
            <person name="Lucas S."/>
            <person name="Lapidus A."/>
            <person name="Barry K."/>
            <person name="Detter J.C."/>
            <person name="Glavina del Rio T."/>
            <person name="Dalin E."/>
            <person name="Tice H."/>
            <person name="Pitluck S."/>
            <person name="Kiss H."/>
            <person name="Brettin T."/>
            <person name="Bruce D."/>
            <person name="Han C."/>
            <person name="Tapia R."/>
            <person name="Gilna P."/>
            <person name="Schmutz J."/>
            <person name="Larimer F."/>
            <person name="Land M."/>
            <person name="Hauser L."/>
            <person name="Kyrpides N."/>
            <person name="Kim E."/>
            <person name="Stahl D."/>
            <person name="Richardson P."/>
        </authorList>
    </citation>
    <scope>NUCLEOTIDE SEQUENCE [LARGE SCALE GENOMIC DNA]</scope>
    <source>
        <strain evidence="3 4">AAC00-1</strain>
    </source>
</reference>
<gene>
    <name evidence="3" type="ordered locus">Aave_1556</name>
</gene>
<dbReference type="KEGG" id="aav:Aave_1556"/>
<evidence type="ECO:0000256" key="1">
    <source>
        <dbReference type="ARBA" id="ARBA00038414"/>
    </source>
</evidence>
<organism evidence="3 4">
    <name type="scientific">Paracidovorax citrulli (strain AAC00-1)</name>
    <name type="common">Acidovorax citrulli</name>
    <dbReference type="NCBI Taxonomy" id="397945"/>
    <lineage>
        <taxon>Bacteria</taxon>
        <taxon>Pseudomonadati</taxon>
        <taxon>Pseudomonadota</taxon>
        <taxon>Betaproteobacteria</taxon>
        <taxon>Burkholderiales</taxon>
        <taxon>Comamonadaceae</taxon>
        <taxon>Paracidovorax</taxon>
    </lineage>
</organism>
<dbReference type="PANTHER" id="PTHR28047:SF5">
    <property type="entry name" value="PROTEIN DCG1"/>
    <property type="match status" value="1"/>
</dbReference>
<evidence type="ECO:0000256" key="2">
    <source>
        <dbReference type="SAM" id="MobiDB-lite"/>
    </source>
</evidence>
<dbReference type="PANTHER" id="PTHR28047">
    <property type="entry name" value="PROTEIN DCG1"/>
    <property type="match status" value="1"/>
</dbReference>
<dbReference type="InterPro" id="IPR052186">
    <property type="entry name" value="Hydantoin_racemase-like"/>
</dbReference>
<sequence>MPPREAAAQLRRRGPRQDRTASGQALAGRRGARRPAHPRAAGARAPGRRAGGHAHAHAAARRLHRPPHGGRGPRGVRGPPPHRVAPDAVLIGCFGDPGLFALRECSPVPVTGLAEASFLAVARHGRFGIVTDGERWEAMLLRLAQALGHADRLAGVRTVAPSGAELAADPAGAQALLARACQAMAREPGVQAVVLGGAGLAGMAKAVQPRVDVPVIDSVEAGAGWALQAPPPAGREAPGCDVAWENVPEALRRMGTGRLGKVCTTRA</sequence>
<dbReference type="InterPro" id="IPR053714">
    <property type="entry name" value="Iso_Racemase_Enz_sf"/>
</dbReference>
<dbReference type="Gene3D" id="3.40.50.12500">
    <property type="match status" value="1"/>
</dbReference>
<dbReference type="STRING" id="397945.Aave_1556"/>
<name>A1TMF7_PARC0</name>
<dbReference type="eggNOG" id="COG4126">
    <property type="taxonomic scope" value="Bacteria"/>
</dbReference>
<dbReference type="EMBL" id="CP000512">
    <property type="protein sequence ID" value="ABM32145.1"/>
    <property type="molecule type" value="Genomic_DNA"/>
</dbReference>
<comment type="similarity">
    <text evidence="1">Belongs to the HyuE racemase family.</text>
</comment>
<dbReference type="Pfam" id="PF01177">
    <property type="entry name" value="Asp_Glu_race"/>
    <property type="match status" value="1"/>
</dbReference>
<protein>
    <submittedName>
        <fullName evidence="3">Asp/Glu racemase</fullName>
    </submittedName>
</protein>